<proteinExistence type="predicted"/>
<dbReference type="EMBL" id="JAGIZQ010000006">
    <property type="protein sequence ID" value="KAH6622808.1"/>
    <property type="molecule type" value="Genomic_DNA"/>
</dbReference>
<reference evidence="1 2" key="1">
    <citation type="journal article" date="2021" name="Nat. Commun.">
        <title>Genetic determinants of endophytism in the Arabidopsis root mycobiome.</title>
        <authorList>
            <person name="Mesny F."/>
            <person name="Miyauchi S."/>
            <person name="Thiergart T."/>
            <person name="Pickel B."/>
            <person name="Atanasova L."/>
            <person name="Karlsson M."/>
            <person name="Huettel B."/>
            <person name="Barry K.W."/>
            <person name="Haridas S."/>
            <person name="Chen C."/>
            <person name="Bauer D."/>
            <person name="Andreopoulos W."/>
            <person name="Pangilinan J."/>
            <person name="LaButti K."/>
            <person name="Riley R."/>
            <person name="Lipzen A."/>
            <person name="Clum A."/>
            <person name="Drula E."/>
            <person name="Henrissat B."/>
            <person name="Kohler A."/>
            <person name="Grigoriev I.V."/>
            <person name="Martin F.M."/>
            <person name="Hacquard S."/>
        </authorList>
    </citation>
    <scope>NUCLEOTIDE SEQUENCE [LARGE SCALE GENOMIC DNA]</scope>
    <source>
        <strain evidence="1 2">MPI-SDFR-AT-0079</strain>
    </source>
</reference>
<name>A0ACB7P1C4_9PEZI</name>
<organism evidence="1 2">
    <name type="scientific">Chaetomium tenue</name>
    <dbReference type="NCBI Taxonomy" id="1854479"/>
    <lineage>
        <taxon>Eukaryota</taxon>
        <taxon>Fungi</taxon>
        <taxon>Dikarya</taxon>
        <taxon>Ascomycota</taxon>
        <taxon>Pezizomycotina</taxon>
        <taxon>Sordariomycetes</taxon>
        <taxon>Sordariomycetidae</taxon>
        <taxon>Sordariales</taxon>
        <taxon>Chaetomiaceae</taxon>
        <taxon>Chaetomium</taxon>
    </lineage>
</organism>
<gene>
    <name evidence="1" type="ORF">F5144DRAFT_339766</name>
</gene>
<evidence type="ECO:0000313" key="2">
    <source>
        <dbReference type="Proteomes" id="UP000724584"/>
    </source>
</evidence>
<sequence length="76" mass="8160">MMISRLLAGGGRGSFAVVSCLALSLPALPCRDVMCVGLWCVVSGGYPGMGRRGWGTCGRVDRSGGMQAARERWRRR</sequence>
<accession>A0ACB7P1C4</accession>
<comment type="caution">
    <text evidence="1">The sequence shown here is derived from an EMBL/GenBank/DDBJ whole genome shotgun (WGS) entry which is preliminary data.</text>
</comment>
<evidence type="ECO:0000313" key="1">
    <source>
        <dbReference type="EMBL" id="KAH6622808.1"/>
    </source>
</evidence>
<keyword evidence="2" id="KW-1185">Reference proteome</keyword>
<protein>
    <submittedName>
        <fullName evidence="1">Uncharacterized protein</fullName>
    </submittedName>
</protein>
<dbReference type="Proteomes" id="UP000724584">
    <property type="component" value="Unassembled WGS sequence"/>
</dbReference>